<dbReference type="Proteomes" id="UP000664167">
    <property type="component" value="Unassembled WGS sequence"/>
</dbReference>
<dbReference type="EMBL" id="JAFLRJ010000815">
    <property type="protein sequence ID" value="MBO0517741.1"/>
    <property type="molecule type" value="Genomic_DNA"/>
</dbReference>
<dbReference type="AlphaFoldDB" id="A0A939JIX4"/>
<evidence type="ECO:0000313" key="2">
    <source>
        <dbReference type="Proteomes" id="UP000664167"/>
    </source>
</evidence>
<reference evidence="1" key="1">
    <citation type="submission" date="2021-03" db="EMBL/GenBank/DDBJ databases">
        <title>Streptomyces poriferae sp. nov., a novel marine sponge-derived Actinobacteria species with anti-MRSA activity.</title>
        <authorList>
            <person name="Sandoval-Powers M."/>
            <person name="Kralova S."/>
            <person name="Nguyen G.-S."/>
            <person name="Fawwal D."/>
            <person name="Degnes K."/>
            <person name="Klinkenberg G."/>
            <person name="Sletta H."/>
            <person name="Wentzel A."/>
            <person name="Liles M.R."/>
        </authorList>
    </citation>
    <scope>NUCLEOTIDE SEQUENCE</scope>
    <source>
        <strain evidence="1">DSM 41794</strain>
    </source>
</reference>
<evidence type="ECO:0000313" key="1">
    <source>
        <dbReference type="EMBL" id="MBO0517741.1"/>
    </source>
</evidence>
<gene>
    <name evidence="1" type="ORF">J0695_39245</name>
</gene>
<protein>
    <submittedName>
        <fullName evidence="1">Uncharacterized protein</fullName>
    </submittedName>
</protein>
<proteinExistence type="predicted"/>
<sequence>ELAKEATDREFAAALVQLLNGADEFTLYRAAHDDRPLGLYVIEREARAHCEDFAARQIPDDTVPSFDWIGDDEDDDPWELVAAFDGTDQTTGYSVTPLTVSLAYDPAGDQ</sequence>
<keyword evidence="2" id="KW-1185">Reference proteome</keyword>
<accession>A0A939JIX4</accession>
<name>A0A939JIX4_9ACTN</name>
<feature type="non-terminal residue" evidence="1">
    <location>
        <position position="1"/>
    </location>
</feature>
<organism evidence="1 2">
    <name type="scientific">Streptomyces beijiangensis</name>
    <dbReference type="NCBI Taxonomy" id="163361"/>
    <lineage>
        <taxon>Bacteria</taxon>
        <taxon>Bacillati</taxon>
        <taxon>Actinomycetota</taxon>
        <taxon>Actinomycetes</taxon>
        <taxon>Kitasatosporales</taxon>
        <taxon>Streptomycetaceae</taxon>
        <taxon>Streptomyces</taxon>
    </lineage>
</organism>
<comment type="caution">
    <text evidence="1">The sequence shown here is derived from an EMBL/GenBank/DDBJ whole genome shotgun (WGS) entry which is preliminary data.</text>
</comment>